<evidence type="ECO:0000256" key="2">
    <source>
        <dbReference type="SAM" id="MobiDB-lite"/>
    </source>
</evidence>
<dbReference type="OMA" id="ANETIEH"/>
<reference evidence="3 4" key="1">
    <citation type="submission" date="2016-06" db="EMBL/GenBank/DDBJ databases">
        <title>Living apart together: crosstalk between the core and supernumerary genomes in a fungal plant pathogen.</title>
        <authorList>
            <person name="Vanheule A."/>
            <person name="Audenaert K."/>
            <person name="Warris S."/>
            <person name="Van De Geest H."/>
            <person name="Schijlen E."/>
            <person name="Hofte M."/>
            <person name="De Saeger S."/>
            <person name="Haesaert G."/>
            <person name="Waalwijk C."/>
            <person name="Van Der Lee T."/>
        </authorList>
    </citation>
    <scope>NUCLEOTIDE SEQUENCE [LARGE SCALE GENOMIC DNA]</scope>
    <source>
        <strain evidence="3 4">2516</strain>
    </source>
</reference>
<evidence type="ECO:0000256" key="1">
    <source>
        <dbReference type="SAM" id="Coils"/>
    </source>
</evidence>
<proteinExistence type="predicted"/>
<feature type="region of interest" description="Disordered" evidence="2">
    <location>
        <begin position="1106"/>
        <end position="1157"/>
    </location>
</feature>
<evidence type="ECO:0000313" key="4">
    <source>
        <dbReference type="Proteomes" id="UP000091967"/>
    </source>
</evidence>
<sequence length="1157" mass="129880">MSTDSEPTVGFKKLVQEMVGKDTLNGWDMVVSYNEGKLNELLQKRAESMTGHSDIDPFPIKIRSNLFDPNSVNEYMVELKLRHPKMRFIEGTDAALELTFQLSGKFTDQKTQVARDLEPGLVLKTSSSLVVVQGTTSGGLEDMTPKPDSKPLAAKEVSLLEPGTVHGVTLDLRAAVIDIHQDETEVKEKIDPALLDIYVIHLGPYITQELKHSLGLRYLIAGMNTAQPDTSINLRPTSFCFSSISGKSPSLLMWIGVSGGRNDGKPGPASVSFHPESFDRSPIPEGSSSSVVLSHDLMVSHFIKPALEGSGFKDINTKSTKTQEGMIFDLKCPPMKTSNNENVLKVAPYDQNSRRVGGVDIDVSATSAKLVIRSPSELRGNGVPIQSYEEDFEKNALEVLFKDGRLEQGSHKSKDAILTWISPKQTIKWSSDRWTAGPFAAPVTDKGTDFLDCSFASSGLWSLGAANSNQVTISWQTDKSFYTNIKPEKETSFWDRINLEHPGDIPQEYKDFKPTLPEKFKMVFRGQIFLSDDPGTTNASKGLAVPRDTIFTGSIVSQLSTSGPTESLLFSAASLSPVTVTLASSTADIPSHGSLLKGGETMPSEEAIKFVNAFGDFNNDDPLYRKLFQAGVIGTFEAREAAFEKAFHDHGLSIEADDLSKLFGWNRERLMNVLNERIAEDTNTSTAESKDKLSVLNQDSSLVETFNDISEAGTLESKANTELTTDLMKSWATVYETNTTPKQQFVVFPDTGYFGFPYKRNSSERIIPTVLAPNKAEWTSGNNTYTITFSSDPDVKTMTFRFSFTCNVKSPNGISSFNGTQRKADSAINDMNTSITVMGLGFGLFGIYMAIVTYKWHREDLQQRKVDQEQESRKMNEICAKALLQHREERIKNAEERCRKEMRAEVTWPSDNYHVTVEKAILDHINASADQWRGSFGEIAHDLENNQANETIEHIRESVMTTLKGEVIQQVAAERLLQWKQKYMLYELDHLIESGRIGELAEECIEKELITKIVDKHDGSSWFEDRFREGFAHSLKAEADARDKLWLEKASLIQGDMSIHENFDTWEKAVKLREDLELLKNQHQQLKEEQLKELAWAENVIEENKDLNDKETKNLEARDHAKKQEELSKKMEKERSVAKEKADKKQEKEMIFRRHHR</sequence>
<evidence type="ECO:0000313" key="3">
    <source>
        <dbReference type="EMBL" id="OBS29547.1"/>
    </source>
</evidence>
<feature type="coiled-coil region" evidence="1">
    <location>
        <begin position="858"/>
        <end position="904"/>
    </location>
</feature>
<name>A0A1B8B9Y9_FUSPO</name>
<gene>
    <name evidence="3" type="ORF">FPOA_03484</name>
</gene>
<dbReference type="EMBL" id="LYXU01000001">
    <property type="protein sequence ID" value="OBS29547.1"/>
    <property type="molecule type" value="Genomic_DNA"/>
</dbReference>
<keyword evidence="4" id="KW-1185">Reference proteome</keyword>
<keyword evidence="1" id="KW-0175">Coiled coil</keyword>
<protein>
    <submittedName>
        <fullName evidence="3">Uncharacterized protein</fullName>
    </submittedName>
</protein>
<organism evidence="3 4">
    <name type="scientific">Fusarium poae</name>
    <dbReference type="NCBI Taxonomy" id="36050"/>
    <lineage>
        <taxon>Eukaryota</taxon>
        <taxon>Fungi</taxon>
        <taxon>Dikarya</taxon>
        <taxon>Ascomycota</taxon>
        <taxon>Pezizomycotina</taxon>
        <taxon>Sordariomycetes</taxon>
        <taxon>Hypocreomycetidae</taxon>
        <taxon>Hypocreales</taxon>
        <taxon>Nectriaceae</taxon>
        <taxon>Fusarium</taxon>
    </lineage>
</organism>
<accession>A0A1B8B9Y9</accession>
<dbReference type="Proteomes" id="UP000091967">
    <property type="component" value="Unassembled WGS sequence"/>
</dbReference>
<comment type="caution">
    <text evidence="3">The sequence shown here is derived from an EMBL/GenBank/DDBJ whole genome shotgun (WGS) entry which is preliminary data.</text>
</comment>
<dbReference type="AlphaFoldDB" id="A0A1B8B9Y9"/>